<evidence type="ECO:0008006" key="4">
    <source>
        <dbReference type="Google" id="ProtNLM"/>
    </source>
</evidence>
<keyword evidence="1" id="KW-0732">Signal</keyword>
<evidence type="ECO:0000256" key="1">
    <source>
        <dbReference type="SAM" id="SignalP"/>
    </source>
</evidence>
<evidence type="ECO:0000313" key="3">
    <source>
        <dbReference type="Proteomes" id="UP000287527"/>
    </source>
</evidence>
<dbReference type="AlphaFoldDB" id="A0A444HB24"/>
<protein>
    <recommendedName>
        <fullName evidence="4">Lipoprotein</fullName>
    </recommendedName>
</protein>
<sequence length="186" mass="19664">MKNFIKALLGLVLFAGILYACSENSDEKETIKLKSDMTPSPVIDNATIGYMNNGTYVPISQALLVGYWKYKLNLPADTNFTNIHVIGGTSETGQLSYTVSGRSENGTVSVTSVLKPVGEPANAMYMMAGGTCSCETTACSWSGCDAQASGSSCYCTSCSGDCKKTSTVETNFARAFAYLKSIGVGK</sequence>
<reference evidence="2 3" key="1">
    <citation type="submission" date="2019-01" db="EMBL/GenBank/DDBJ databases">
        <title>Flavobacterium sp. nov.,isolated from freshwater.</title>
        <authorList>
            <person name="Zhang R."/>
            <person name="Du Z.-J."/>
        </authorList>
    </citation>
    <scope>NUCLEOTIDE SEQUENCE [LARGE SCALE GENOMIC DNA]</scope>
    <source>
        <strain evidence="2 3">1E403</strain>
    </source>
</reference>
<accession>A0A444HB24</accession>
<gene>
    <name evidence="2" type="ORF">EPI11_09605</name>
</gene>
<feature type="chain" id="PRO_5019414475" description="Lipoprotein" evidence="1">
    <location>
        <begin position="21"/>
        <end position="186"/>
    </location>
</feature>
<evidence type="ECO:0000313" key="2">
    <source>
        <dbReference type="EMBL" id="RWX00520.1"/>
    </source>
</evidence>
<organism evidence="2 3">
    <name type="scientific">Flavobacterium cerinum</name>
    <dbReference type="NCBI Taxonomy" id="2502784"/>
    <lineage>
        <taxon>Bacteria</taxon>
        <taxon>Pseudomonadati</taxon>
        <taxon>Bacteroidota</taxon>
        <taxon>Flavobacteriia</taxon>
        <taxon>Flavobacteriales</taxon>
        <taxon>Flavobacteriaceae</taxon>
        <taxon>Flavobacterium</taxon>
    </lineage>
</organism>
<proteinExistence type="predicted"/>
<dbReference type="PROSITE" id="PS51257">
    <property type="entry name" value="PROKAR_LIPOPROTEIN"/>
    <property type="match status" value="1"/>
</dbReference>
<feature type="signal peptide" evidence="1">
    <location>
        <begin position="1"/>
        <end position="20"/>
    </location>
</feature>
<keyword evidence="3" id="KW-1185">Reference proteome</keyword>
<dbReference type="RefSeq" id="WP_128389749.1">
    <property type="nucleotide sequence ID" value="NZ_SBII01000005.1"/>
</dbReference>
<dbReference type="Proteomes" id="UP000287527">
    <property type="component" value="Unassembled WGS sequence"/>
</dbReference>
<comment type="caution">
    <text evidence="2">The sequence shown here is derived from an EMBL/GenBank/DDBJ whole genome shotgun (WGS) entry which is preliminary data.</text>
</comment>
<dbReference type="EMBL" id="SBII01000005">
    <property type="protein sequence ID" value="RWX00520.1"/>
    <property type="molecule type" value="Genomic_DNA"/>
</dbReference>
<name>A0A444HB24_9FLAO</name>